<comment type="subcellular location">
    <subcellularLocation>
        <location evidence="2">Endoplasmic reticulum lumen</location>
    </subcellularLocation>
</comment>
<comment type="catalytic activity">
    <reaction evidence="1">
        <text>Catalyzes the rearrangement of -S-S- bonds in proteins.</text>
        <dbReference type="EC" id="5.3.4.1"/>
    </reaction>
</comment>
<evidence type="ECO:0000256" key="9">
    <source>
        <dbReference type="ARBA" id="ARBA00023235"/>
    </source>
</evidence>
<dbReference type="NCBIfam" id="TIGR01130">
    <property type="entry name" value="ER_PDI_fam"/>
    <property type="match status" value="1"/>
</dbReference>
<dbReference type="FunFam" id="3.40.30.10:FF:000042">
    <property type="entry name" value="protein disulfide-isomerase A2"/>
    <property type="match status" value="1"/>
</dbReference>
<dbReference type="InterPro" id="IPR036249">
    <property type="entry name" value="Thioredoxin-like_sf"/>
</dbReference>
<evidence type="ECO:0000256" key="8">
    <source>
        <dbReference type="ARBA" id="ARBA00023157"/>
    </source>
</evidence>
<dbReference type="InterPro" id="IPR005792">
    <property type="entry name" value="Prot_disulphide_isomerase"/>
</dbReference>
<keyword evidence="6" id="KW-0677">Repeat</keyword>
<evidence type="ECO:0000313" key="15">
    <source>
        <dbReference type="Proteomes" id="UP000287033"/>
    </source>
</evidence>
<dbReference type="STRING" id="137246.A0A401SMT0"/>
<comment type="caution">
    <text evidence="14">The sequence shown here is derived from an EMBL/GenBank/DDBJ whole genome shotgun (WGS) entry which is preliminary data.</text>
</comment>
<evidence type="ECO:0000256" key="2">
    <source>
        <dbReference type="ARBA" id="ARBA00004319"/>
    </source>
</evidence>
<accession>A0A401SMT0</accession>
<keyword evidence="5 12" id="KW-0732">Signal</keyword>
<evidence type="ECO:0000256" key="5">
    <source>
        <dbReference type="ARBA" id="ARBA00022729"/>
    </source>
</evidence>
<dbReference type="CDD" id="cd02995">
    <property type="entry name" value="PDI_a_PDI_a'_C"/>
    <property type="match status" value="1"/>
</dbReference>
<keyword evidence="7" id="KW-0256">Endoplasmic reticulum</keyword>
<feature type="compositionally biased region" description="Basic and acidic residues" evidence="11">
    <location>
        <begin position="497"/>
        <end position="509"/>
    </location>
</feature>
<keyword evidence="8" id="KW-1015">Disulfide bond</keyword>
<dbReference type="Pfam" id="PF13848">
    <property type="entry name" value="Thioredoxin_6"/>
    <property type="match status" value="1"/>
</dbReference>
<dbReference type="InterPro" id="IPR013766">
    <property type="entry name" value="Thioredoxin_domain"/>
</dbReference>
<evidence type="ECO:0000256" key="6">
    <source>
        <dbReference type="ARBA" id="ARBA00022737"/>
    </source>
</evidence>
<comment type="similarity">
    <text evidence="3">Belongs to the protein disulfide isomerase family.</text>
</comment>
<dbReference type="CDD" id="cd02961">
    <property type="entry name" value="PDI_a_family"/>
    <property type="match status" value="1"/>
</dbReference>
<dbReference type="SUPFAM" id="SSF52833">
    <property type="entry name" value="Thioredoxin-like"/>
    <property type="match status" value="4"/>
</dbReference>
<sequence>MRISVFVLLLPTCLSLVWAEHNAKNEKERHDAKTQKVKKPKIKENQSVLVLNKGNFDRALKESAFLLVNFYAPLSGASLALLTEFEKAAEQLKSEKQVNLCKVDVSVEKDLAKEFGTQDYPVLKFFIKGDRKNPLTCTGVRTASSIITWLRRRIGPSATRLLNMTHIETFIASEDVVVVGFFKDLKENNTKTFYETAKDIPDIPFGVTNSAKHFVKYSISTDTVILFRKFEEERLDFKIANGSTLEKDKLTKFIKVNELHLVTEYNQMTSNKIFDVGIDSHLLLFVDKTSKEFNEIYENFKAAAADLRAQIIFILVDTDESMNGCLREFFQIRDMDVPAVRLINTTDNVRYRMQAEQIITENVKSFCQAYLNGKEKPQQHSEDLPEDWNKNPVKVLVGSNFDEVVFNTSKGVFVLFCAPWSQRCKQINFIWDQLGEKYKDSENIVIAKVDITANDIDSVIIEEYPSFKYFSPGSDRKIVHYTSAQTLEAFSKFLDKQGKSKKRDEKSNRTDNSVDGLKDEL</sequence>
<dbReference type="OrthoDB" id="72053at2759"/>
<evidence type="ECO:0000256" key="1">
    <source>
        <dbReference type="ARBA" id="ARBA00001182"/>
    </source>
</evidence>
<evidence type="ECO:0000256" key="7">
    <source>
        <dbReference type="ARBA" id="ARBA00022824"/>
    </source>
</evidence>
<evidence type="ECO:0000256" key="11">
    <source>
        <dbReference type="SAM" id="MobiDB-lite"/>
    </source>
</evidence>
<keyword evidence="15" id="KW-1185">Reference proteome</keyword>
<name>A0A401SMT0_CHIPU</name>
<keyword evidence="9" id="KW-0413">Isomerase</keyword>
<dbReference type="GO" id="GO:0034976">
    <property type="term" value="P:response to endoplasmic reticulum stress"/>
    <property type="evidence" value="ECO:0007669"/>
    <property type="project" value="TreeGrafter"/>
</dbReference>
<evidence type="ECO:0000313" key="14">
    <source>
        <dbReference type="EMBL" id="GCC31678.1"/>
    </source>
</evidence>
<evidence type="ECO:0000259" key="13">
    <source>
        <dbReference type="PROSITE" id="PS51352"/>
    </source>
</evidence>
<dbReference type="PANTHER" id="PTHR18929:SF58">
    <property type="entry name" value="PROTEIN DISULFIDE-ISOMERASE-LIKE PROTEIN OF THE TESTIS"/>
    <property type="match status" value="1"/>
</dbReference>
<gene>
    <name evidence="14" type="ORF">chiPu_0010138</name>
</gene>
<dbReference type="Pfam" id="PF00085">
    <property type="entry name" value="Thioredoxin"/>
    <property type="match status" value="2"/>
</dbReference>
<evidence type="ECO:0000256" key="10">
    <source>
        <dbReference type="ARBA" id="ARBA00023284"/>
    </source>
</evidence>
<dbReference type="GO" id="GO:0005788">
    <property type="term" value="C:endoplasmic reticulum lumen"/>
    <property type="evidence" value="ECO:0007669"/>
    <property type="project" value="UniProtKB-SubCell"/>
</dbReference>
<dbReference type="Proteomes" id="UP000287033">
    <property type="component" value="Unassembled WGS sequence"/>
</dbReference>
<feature type="domain" description="Thioredoxin" evidence="13">
    <location>
        <begin position="370"/>
        <end position="499"/>
    </location>
</feature>
<protein>
    <recommendedName>
        <fullName evidence="4">protein disulfide-isomerase</fullName>
        <ecNumber evidence="4">5.3.4.1</ecNumber>
    </recommendedName>
</protein>
<reference evidence="14 15" key="1">
    <citation type="journal article" date="2018" name="Nat. Ecol. Evol.">
        <title>Shark genomes provide insights into elasmobranch evolution and the origin of vertebrates.</title>
        <authorList>
            <person name="Hara Y"/>
            <person name="Yamaguchi K"/>
            <person name="Onimaru K"/>
            <person name="Kadota M"/>
            <person name="Koyanagi M"/>
            <person name="Keeley SD"/>
            <person name="Tatsumi K"/>
            <person name="Tanaka K"/>
            <person name="Motone F"/>
            <person name="Kageyama Y"/>
            <person name="Nozu R"/>
            <person name="Adachi N"/>
            <person name="Nishimura O"/>
            <person name="Nakagawa R"/>
            <person name="Tanegashima C"/>
            <person name="Kiyatake I"/>
            <person name="Matsumoto R"/>
            <person name="Murakumo K"/>
            <person name="Nishida K"/>
            <person name="Terakita A"/>
            <person name="Kuratani S"/>
            <person name="Sato K"/>
            <person name="Hyodo S Kuraku.S."/>
        </authorList>
    </citation>
    <scope>NUCLEOTIDE SEQUENCE [LARGE SCALE GENOMIC DNA]</scope>
</reference>
<evidence type="ECO:0000256" key="12">
    <source>
        <dbReference type="SAM" id="SignalP"/>
    </source>
</evidence>
<feature type="chain" id="PRO_5019154517" description="protein disulfide-isomerase" evidence="12">
    <location>
        <begin position="20"/>
        <end position="521"/>
    </location>
</feature>
<dbReference type="PANTHER" id="PTHR18929">
    <property type="entry name" value="PROTEIN DISULFIDE ISOMERASE"/>
    <property type="match status" value="1"/>
</dbReference>
<proteinExistence type="inferred from homology"/>
<dbReference type="EMBL" id="BEZZ01000381">
    <property type="protein sequence ID" value="GCC31678.1"/>
    <property type="molecule type" value="Genomic_DNA"/>
</dbReference>
<dbReference type="GO" id="GO:0006457">
    <property type="term" value="P:protein folding"/>
    <property type="evidence" value="ECO:0007669"/>
    <property type="project" value="TreeGrafter"/>
</dbReference>
<evidence type="ECO:0000256" key="3">
    <source>
        <dbReference type="ARBA" id="ARBA00006347"/>
    </source>
</evidence>
<dbReference type="CDD" id="cd02982">
    <property type="entry name" value="PDI_b'_family"/>
    <property type="match status" value="1"/>
</dbReference>
<dbReference type="PROSITE" id="PS51352">
    <property type="entry name" value="THIOREDOXIN_2"/>
    <property type="match status" value="1"/>
</dbReference>
<feature type="region of interest" description="Disordered" evidence="11">
    <location>
        <begin position="497"/>
        <end position="521"/>
    </location>
</feature>
<organism evidence="14 15">
    <name type="scientific">Chiloscyllium punctatum</name>
    <name type="common">Brownbanded bambooshark</name>
    <name type="synonym">Hemiscyllium punctatum</name>
    <dbReference type="NCBI Taxonomy" id="137246"/>
    <lineage>
        <taxon>Eukaryota</taxon>
        <taxon>Metazoa</taxon>
        <taxon>Chordata</taxon>
        <taxon>Craniata</taxon>
        <taxon>Vertebrata</taxon>
        <taxon>Chondrichthyes</taxon>
        <taxon>Elasmobranchii</taxon>
        <taxon>Galeomorphii</taxon>
        <taxon>Galeoidea</taxon>
        <taxon>Orectolobiformes</taxon>
        <taxon>Hemiscylliidae</taxon>
        <taxon>Chiloscyllium</taxon>
    </lineage>
</organism>
<dbReference type="FunFam" id="3.40.30.10:FF:000027">
    <property type="entry name" value="protein disulfide-isomerase A2"/>
    <property type="match status" value="1"/>
</dbReference>
<dbReference type="OMA" id="DRKIVHY"/>
<dbReference type="GO" id="GO:0003756">
    <property type="term" value="F:protein disulfide isomerase activity"/>
    <property type="evidence" value="ECO:0007669"/>
    <property type="project" value="UniProtKB-EC"/>
</dbReference>
<keyword evidence="10" id="KW-0676">Redox-active center</keyword>
<dbReference type="CDD" id="cd02981">
    <property type="entry name" value="PDI_b_family"/>
    <property type="match status" value="1"/>
</dbReference>
<feature type="signal peptide" evidence="12">
    <location>
        <begin position="1"/>
        <end position="19"/>
    </location>
</feature>
<dbReference type="Gene3D" id="3.40.30.10">
    <property type="entry name" value="Glutaredoxin"/>
    <property type="match status" value="4"/>
</dbReference>
<dbReference type="EC" id="5.3.4.1" evidence="4"/>
<evidence type="ECO:0000256" key="4">
    <source>
        <dbReference type="ARBA" id="ARBA00012723"/>
    </source>
</evidence>
<dbReference type="AlphaFoldDB" id="A0A401SMT0"/>